<dbReference type="PANTHER" id="PTHR19375">
    <property type="entry name" value="HEAT SHOCK PROTEIN 70KDA"/>
    <property type="match status" value="1"/>
</dbReference>
<dbReference type="PROSITE" id="PS00297">
    <property type="entry name" value="HSP70_1"/>
    <property type="match status" value="1"/>
</dbReference>
<dbReference type="PRINTS" id="PR00301">
    <property type="entry name" value="HEATSHOCK70"/>
</dbReference>
<comment type="caution">
    <text evidence="5">The sequence shown here is derived from an EMBL/GenBank/DDBJ whole genome shotgun (WGS) entry which is preliminary data.</text>
</comment>
<dbReference type="InterPro" id="IPR013126">
    <property type="entry name" value="Hsp_70_fam"/>
</dbReference>
<sequence length="619" mass="69431">MMAKTKRYEGCGVGIDLGTTYSCVAVWVDEHNRVEIIHNDQGNKTTPSFVAFTHEQRLIGDAAKNQAAANPENTVFDAKRLIGRKFSDSIVQKDIMLWPFKVIPGVNDKPMIVVKYKGQEKHLCAEEISSMVLTKMREIAEEYLESPVKNAVITVPAYFNDSQRKATVDAGAIAGLNVMRIINEPTAAAIAYGLDKRTNCIGERNIFVFDLGGGTFDVSLITIKDKVFQVKATAGNSHLGGEDFDNRMVNYFAQEFKRKKKVDIIGNSKALRRLRTVCERAKRALSFVYTTTIEVDALFEGIDFSSSITRAKFEEINMDLFNECMETVERCLVDANMDKINVDDIVLVGGSSRIPKVRQLLQDFFKGKDLCKSINPDEAVAYGAAFQAALLSEGFSNVPNLELMDVTPLSLGWRLQNDVMDVVIPRNTSIPAKDTKTYITVGDNQSTVFIQVYEGERTRASDNNLLGFFNLSGLPPAPRGYPFDVCFDIDQNGILTVSALETSTGNTNEITITSNKERLSNDEIKRMIREAEDYRVEDKKFLRKAKVMNALDDCVYKMRNAMEKKDINLKLSLQENNQINAAITMATNLLDENDQQIEIDVLEDQLSVLESMYERIMKL</sequence>
<reference evidence="5 6" key="1">
    <citation type="journal article" date="2014" name="Am. J. Bot.">
        <title>Genome assembly and annotation for red clover (Trifolium pratense; Fabaceae).</title>
        <authorList>
            <person name="Istvanek J."/>
            <person name="Jaros M."/>
            <person name="Krenek A."/>
            <person name="Repkova J."/>
        </authorList>
    </citation>
    <scope>NUCLEOTIDE SEQUENCE [LARGE SCALE GENOMIC DNA]</scope>
    <source>
        <strain evidence="6">cv. Tatra</strain>
        <tissue evidence="5">Young leaves</tissue>
    </source>
</reference>
<keyword evidence="5" id="KW-0346">Stress response</keyword>
<dbReference type="FunFam" id="2.60.34.10:FF:000012">
    <property type="entry name" value="Heat shock 70 kDa protein"/>
    <property type="match status" value="1"/>
</dbReference>
<dbReference type="EMBL" id="ASHM01019804">
    <property type="protein sequence ID" value="PNY01195.1"/>
    <property type="molecule type" value="Genomic_DNA"/>
</dbReference>
<evidence type="ECO:0000256" key="1">
    <source>
        <dbReference type="ARBA" id="ARBA00007381"/>
    </source>
</evidence>
<dbReference type="FunFam" id="3.30.30.30:FF:000019">
    <property type="entry name" value="Heat shock 70 kDa protein"/>
    <property type="match status" value="1"/>
</dbReference>
<evidence type="ECO:0000313" key="5">
    <source>
        <dbReference type="EMBL" id="PNY01195.1"/>
    </source>
</evidence>
<dbReference type="FunFam" id="3.90.640.10:FF:000002">
    <property type="entry name" value="Heat shock 70 kDa"/>
    <property type="match status" value="1"/>
</dbReference>
<proteinExistence type="inferred from homology"/>
<dbReference type="Gene3D" id="3.30.420.40">
    <property type="match status" value="2"/>
</dbReference>
<dbReference type="InterPro" id="IPR018181">
    <property type="entry name" value="Heat_shock_70_CS"/>
</dbReference>
<evidence type="ECO:0000256" key="2">
    <source>
        <dbReference type="ARBA" id="ARBA00022741"/>
    </source>
</evidence>
<dbReference type="Gene3D" id="3.30.30.30">
    <property type="match status" value="1"/>
</dbReference>
<dbReference type="SUPFAM" id="SSF100920">
    <property type="entry name" value="Heat shock protein 70kD (HSP70), peptide-binding domain"/>
    <property type="match status" value="1"/>
</dbReference>
<dbReference type="Gene3D" id="2.60.34.10">
    <property type="entry name" value="Substrate Binding Domain Of DNAk, Chain A, domain 1"/>
    <property type="match status" value="1"/>
</dbReference>
<dbReference type="GO" id="GO:0140662">
    <property type="term" value="F:ATP-dependent protein folding chaperone"/>
    <property type="evidence" value="ECO:0007669"/>
    <property type="project" value="InterPro"/>
</dbReference>
<keyword evidence="3 4" id="KW-0067">ATP-binding</keyword>
<dbReference type="AlphaFoldDB" id="A0A2K3NDU3"/>
<organism evidence="5 6">
    <name type="scientific">Trifolium pratense</name>
    <name type="common">Red clover</name>
    <dbReference type="NCBI Taxonomy" id="57577"/>
    <lineage>
        <taxon>Eukaryota</taxon>
        <taxon>Viridiplantae</taxon>
        <taxon>Streptophyta</taxon>
        <taxon>Embryophyta</taxon>
        <taxon>Tracheophyta</taxon>
        <taxon>Spermatophyta</taxon>
        <taxon>Magnoliopsida</taxon>
        <taxon>eudicotyledons</taxon>
        <taxon>Gunneridae</taxon>
        <taxon>Pentapetalae</taxon>
        <taxon>rosids</taxon>
        <taxon>fabids</taxon>
        <taxon>Fabales</taxon>
        <taxon>Fabaceae</taxon>
        <taxon>Papilionoideae</taxon>
        <taxon>50 kb inversion clade</taxon>
        <taxon>NPAAA clade</taxon>
        <taxon>Hologalegina</taxon>
        <taxon>IRL clade</taxon>
        <taxon>Trifolieae</taxon>
        <taxon>Trifolium</taxon>
    </lineage>
</organism>
<evidence type="ECO:0000256" key="4">
    <source>
        <dbReference type="RuleBase" id="RU003322"/>
    </source>
</evidence>
<keyword evidence="2 4" id="KW-0547">Nucleotide-binding</keyword>
<gene>
    <name evidence="5" type="ORF">L195_g024484</name>
</gene>
<dbReference type="Proteomes" id="UP000236291">
    <property type="component" value="Unassembled WGS sequence"/>
</dbReference>
<dbReference type="InterPro" id="IPR029047">
    <property type="entry name" value="HSP70_peptide-bd_sf"/>
</dbReference>
<dbReference type="PROSITE" id="PS01036">
    <property type="entry name" value="HSP70_3"/>
    <property type="match status" value="1"/>
</dbReference>
<dbReference type="FunFam" id="3.30.420.40:FF:000026">
    <property type="entry name" value="Heat shock protein 70"/>
    <property type="match status" value="1"/>
</dbReference>
<name>A0A2K3NDU3_TRIPR</name>
<dbReference type="Gene3D" id="1.20.1270.10">
    <property type="match status" value="1"/>
</dbReference>
<comment type="similarity">
    <text evidence="1 4">Belongs to the heat shock protein 70 family.</text>
</comment>
<dbReference type="InterPro" id="IPR029048">
    <property type="entry name" value="HSP70_C_sf"/>
</dbReference>
<dbReference type="NCBIfam" id="NF001413">
    <property type="entry name" value="PRK00290.1"/>
    <property type="match status" value="1"/>
</dbReference>
<accession>A0A2K3NDU3</accession>
<evidence type="ECO:0000256" key="3">
    <source>
        <dbReference type="ARBA" id="ARBA00022840"/>
    </source>
</evidence>
<evidence type="ECO:0000313" key="6">
    <source>
        <dbReference type="Proteomes" id="UP000236291"/>
    </source>
</evidence>
<dbReference type="ExpressionAtlas" id="A0A2K3NDU3">
    <property type="expression patterns" value="baseline"/>
</dbReference>
<protein>
    <submittedName>
        <fullName evidence="5">Heat shock protein</fullName>
    </submittedName>
</protein>
<dbReference type="STRING" id="57577.A0A2K3NDU3"/>
<dbReference type="InterPro" id="IPR043129">
    <property type="entry name" value="ATPase_NBD"/>
</dbReference>
<reference evidence="5 6" key="2">
    <citation type="journal article" date="2017" name="Front. Plant Sci.">
        <title>Gene Classification and Mining of Molecular Markers Useful in Red Clover (Trifolium pratense) Breeding.</title>
        <authorList>
            <person name="Istvanek J."/>
            <person name="Dluhosova J."/>
            <person name="Dluhos P."/>
            <person name="Patkova L."/>
            <person name="Nedelnik J."/>
            <person name="Repkova J."/>
        </authorList>
    </citation>
    <scope>NUCLEOTIDE SEQUENCE [LARGE SCALE GENOMIC DNA]</scope>
    <source>
        <strain evidence="6">cv. Tatra</strain>
        <tissue evidence="5">Young leaves</tissue>
    </source>
</reference>
<dbReference type="SUPFAM" id="SSF100934">
    <property type="entry name" value="Heat shock protein 70kD (HSP70), C-terminal subdomain"/>
    <property type="match status" value="1"/>
</dbReference>
<dbReference type="Gene3D" id="3.90.640.10">
    <property type="entry name" value="Actin, Chain A, domain 4"/>
    <property type="match status" value="1"/>
</dbReference>
<dbReference type="GO" id="GO:0005524">
    <property type="term" value="F:ATP binding"/>
    <property type="evidence" value="ECO:0007669"/>
    <property type="project" value="UniProtKB-KW"/>
</dbReference>
<dbReference type="PROSITE" id="PS00329">
    <property type="entry name" value="HSP70_2"/>
    <property type="match status" value="1"/>
</dbReference>
<dbReference type="SUPFAM" id="SSF53067">
    <property type="entry name" value="Actin-like ATPase domain"/>
    <property type="match status" value="2"/>
</dbReference>
<dbReference type="Pfam" id="PF00012">
    <property type="entry name" value="HSP70"/>
    <property type="match status" value="1"/>
</dbReference>